<keyword evidence="1" id="KW-0812">Transmembrane</keyword>
<reference evidence="2" key="1">
    <citation type="submission" date="2023-02" db="EMBL/GenBank/DDBJ databases">
        <title>Genome of toxic invasive species Heracleum sosnowskyi carries increased number of genes despite the absence of recent whole-genome duplications.</title>
        <authorList>
            <person name="Schelkunov M."/>
            <person name="Shtratnikova V."/>
            <person name="Makarenko M."/>
            <person name="Klepikova A."/>
            <person name="Omelchenko D."/>
            <person name="Novikova G."/>
            <person name="Obukhova E."/>
            <person name="Bogdanov V."/>
            <person name="Penin A."/>
            <person name="Logacheva M."/>
        </authorList>
    </citation>
    <scope>NUCLEOTIDE SEQUENCE</scope>
    <source>
        <strain evidence="2">Hsosn_3</strain>
        <tissue evidence="2">Leaf</tissue>
    </source>
</reference>
<organism evidence="2 3">
    <name type="scientific">Heracleum sosnowskyi</name>
    <dbReference type="NCBI Taxonomy" id="360622"/>
    <lineage>
        <taxon>Eukaryota</taxon>
        <taxon>Viridiplantae</taxon>
        <taxon>Streptophyta</taxon>
        <taxon>Embryophyta</taxon>
        <taxon>Tracheophyta</taxon>
        <taxon>Spermatophyta</taxon>
        <taxon>Magnoliopsida</taxon>
        <taxon>eudicotyledons</taxon>
        <taxon>Gunneridae</taxon>
        <taxon>Pentapetalae</taxon>
        <taxon>asterids</taxon>
        <taxon>campanulids</taxon>
        <taxon>Apiales</taxon>
        <taxon>Apiaceae</taxon>
        <taxon>Apioideae</taxon>
        <taxon>apioid superclade</taxon>
        <taxon>Tordylieae</taxon>
        <taxon>Tordyliinae</taxon>
        <taxon>Heracleum</taxon>
    </lineage>
</organism>
<accession>A0AAD8IC96</accession>
<reference evidence="2" key="2">
    <citation type="submission" date="2023-05" db="EMBL/GenBank/DDBJ databases">
        <authorList>
            <person name="Schelkunov M.I."/>
        </authorList>
    </citation>
    <scope>NUCLEOTIDE SEQUENCE</scope>
    <source>
        <strain evidence="2">Hsosn_3</strain>
        <tissue evidence="2">Leaf</tissue>
    </source>
</reference>
<dbReference type="Proteomes" id="UP001237642">
    <property type="component" value="Unassembled WGS sequence"/>
</dbReference>
<evidence type="ECO:0000313" key="3">
    <source>
        <dbReference type="Proteomes" id="UP001237642"/>
    </source>
</evidence>
<gene>
    <name evidence="2" type="ORF">POM88_020829</name>
</gene>
<evidence type="ECO:0000256" key="1">
    <source>
        <dbReference type="SAM" id="Phobius"/>
    </source>
</evidence>
<feature type="transmembrane region" description="Helical" evidence="1">
    <location>
        <begin position="68"/>
        <end position="88"/>
    </location>
</feature>
<name>A0AAD8IC96_9APIA</name>
<dbReference type="PANTHER" id="PTHR33237:SF31">
    <property type="entry name" value="F2P16.13 PROTEIN"/>
    <property type="match status" value="1"/>
</dbReference>
<protein>
    <submittedName>
        <fullName evidence="2">Solute carrier family 2</fullName>
    </submittedName>
</protein>
<proteinExistence type="predicted"/>
<comment type="caution">
    <text evidence="2">The sequence shown here is derived from an EMBL/GenBank/DDBJ whole genome shotgun (WGS) entry which is preliminary data.</text>
</comment>
<keyword evidence="1" id="KW-0472">Membrane</keyword>
<dbReference type="PANTHER" id="PTHR33237">
    <property type="entry name" value="F2P16.13 PROTEIN-RELATED"/>
    <property type="match status" value="1"/>
</dbReference>
<sequence length="184" mass="21437">MTYLTKRVWPCCNLVQVGQWNWSWSLPIRGFAIHFRNAKSLYFFQLFNCDEDSTRVLFLVLTINPDRFFIALISIMSIVSIVTIFCGSQKFTRSRRRKEHKVAREGRGCQKKVMAKLQSSISSKALLMAKMISWRKVQGHGEDDNEIRDDEDALWKRTIIMGERCKPLEFSGRILYDSDGHPVP</sequence>
<evidence type="ECO:0000313" key="2">
    <source>
        <dbReference type="EMBL" id="KAK1383094.1"/>
    </source>
</evidence>
<keyword evidence="1" id="KW-1133">Transmembrane helix</keyword>
<dbReference type="EMBL" id="JAUIZM010000005">
    <property type="protein sequence ID" value="KAK1383094.1"/>
    <property type="molecule type" value="Genomic_DNA"/>
</dbReference>
<keyword evidence="3" id="KW-1185">Reference proteome</keyword>
<dbReference type="AlphaFoldDB" id="A0AAD8IC96"/>